<keyword evidence="9" id="KW-0464">Manganese</keyword>
<feature type="transmembrane region" description="Helical" evidence="11">
    <location>
        <begin position="12"/>
        <end position="35"/>
    </location>
</feature>
<dbReference type="InterPro" id="IPR050448">
    <property type="entry name" value="OpgB/LTA_synthase_biosynth"/>
</dbReference>
<dbReference type="Gene3D" id="3.40.720.10">
    <property type="entry name" value="Alkaline Phosphatase, subunit A"/>
    <property type="match status" value="1"/>
</dbReference>
<feature type="binding site" evidence="10">
    <location>
        <position position="260"/>
    </location>
    <ligand>
        <name>Mn(2+)</name>
        <dbReference type="ChEBI" id="CHEBI:29035"/>
    </ligand>
</feature>
<evidence type="ECO:0000259" key="12">
    <source>
        <dbReference type="Pfam" id="PF00884"/>
    </source>
</evidence>
<keyword evidence="4" id="KW-1003">Cell membrane</keyword>
<dbReference type="GO" id="GO:0046872">
    <property type="term" value="F:metal ion binding"/>
    <property type="evidence" value="ECO:0007669"/>
    <property type="project" value="UniProtKB-KW"/>
</dbReference>
<dbReference type="Pfam" id="PF00884">
    <property type="entry name" value="Sulfatase"/>
    <property type="match status" value="1"/>
</dbReference>
<keyword evidence="5 11" id="KW-0812">Transmembrane</keyword>
<evidence type="ECO:0000256" key="8">
    <source>
        <dbReference type="PIRSR" id="PIRSR005091-1"/>
    </source>
</evidence>
<organism evidence="13 14">
    <name type="scientific">Proteiniclasticum ruminis</name>
    <dbReference type="NCBI Taxonomy" id="398199"/>
    <lineage>
        <taxon>Bacteria</taxon>
        <taxon>Bacillati</taxon>
        <taxon>Bacillota</taxon>
        <taxon>Clostridia</taxon>
        <taxon>Eubacteriales</taxon>
        <taxon>Clostridiaceae</taxon>
        <taxon>Proteiniclasticum</taxon>
    </lineage>
</organism>
<evidence type="ECO:0000256" key="3">
    <source>
        <dbReference type="ARBA" id="ARBA00009983"/>
    </source>
</evidence>
<evidence type="ECO:0000256" key="9">
    <source>
        <dbReference type="PIRSR" id="PIRSR005091-2"/>
    </source>
</evidence>
<evidence type="ECO:0000256" key="10">
    <source>
        <dbReference type="PIRSR" id="PIRSR005091-3"/>
    </source>
</evidence>
<feature type="transmembrane region" description="Helical" evidence="11">
    <location>
        <begin position="69"/>
        <end position="89"/>
    </location>
</feature>
<dbReference type="PANTHER" id="PTHR47371">
    <property type="entry name" value="LIPOTEICHOIC ACID SYNTHASE"/>
    <property type="match status" value="1"/>
</dbReference>
<proteinExistence type="inferred from homology"/>
<evidence type="ECO:0000256" key="7">
    <source>
        <dbReference type="ARBA" id="ARBA00023136"/>
    </source>
</evidence>
<keyword evidence="9" id="KW-0479">Metal-binding</keyword>
<evidence type="ECO:0000313" key="13">
    <source>
        <dbReference type="EMBL" id="SDI13684.1"/>
    </source>
</evidence>
<dbReference type="GO" id="GO:0016740">
    <property type="term" value="F:transferase activity"/>
    <property type="evidence" value="ECO:0007669"/>
    <property type="project" value="UniProtKB-KW"/>
</dbReference>
<dbReference type="InterPro" id="IPR012160">
    <property type="entry name" value="LtaS-like"/>
</dbReference>
<feature type="binding site" evidence="10">
    <location>
        <position position="473"/>
    </location>
    <ligand>
        <name>Mn(2+)</name>
        <dbReference type="ChEBI" id="CHEBI:29035"/>
    </ligand>
</feature>
<comment type="similarity">
    <text evidence="3">Belongs to the LTA synthase family.</text>
</comment>
<gene>
    <name evidence="13" type="ORF">SAMN05421804_101765</name>
</gene>
<dbReference type="Proteomes" id="UP000183255">
    <property type="component" value="Unassembled WGS sequence"/>
</dbReference>
<evidence type="ECO:0000256" key="1">
    <source>
        <dbReference type="ARBA" id="ARBA00004651"/>
    </source>
</evidence>
<dbReference type="GO" id="GO:0005886">
    <property type="term" value="C:plasma membrane"/>
    <property type="evidence" value="ECO:0007669"/>
    <property type="project" value="UniProtKB-SubCell"/>
</dbReference>
<dbReference type="RefSeq" id="WP_031574280.1">
    <property type="nucleotide sequence ID" value="NZ_FNDZ01000001.1"/>
</dbReference>
<dbReference type="AlphaFoldDB" id="A0A1G8I4A1"/>
<feature type="transmembrane region" description="Helical" evidence="11">
    <location>
        <begin position="158"/>
        <end position="178"/>
    </location>
</feature>
<name>A0A1G8I4A1_9CLOT</name>
<evidence type="ECO:0000256" key="6">
    <source>
        <dbReference type="ARBA" id="ARBA00022989"/>
    </source>
</evidence>
<evidence type="ECO:0000256" key="11">
    <source>
        <dbReference type="SAM" id="Phobius"/>
    </source>
</evidence>
<evidence type="ECO:0000256" key="2">
    <source>
        <dbReference type="ARBA" id="ARBA00004936"/>
    </source>
</evidence>
<accession>A0A1G8I4A1</accession>
<dbReference type="PANTHER" id="PTHR47371:SF3">
    <property type="entry name" value="PHOSPHOGLYCEROL TRANSFERASE I"/>
    <property type="match status" value="1"/>
</dbReference>
<dbReference type="CDD" id="cd16015">
    <property type="entry name" value="LTA_synthase"/>
    <property type="match status" value="1"/>
</dbReference>
<dbReference type="InterPro" id="IPR017850">
    <property type="entry name" value="Alkaline_phosphatase_core_sf"/>
</dbReference>
<comment type="subcellular location">
    <subcellularLocation>
        <location evidence="1">Cell membrane</location>
        <topology evidence="1">Multi-pass membrane protein</topology>
    </subcellularLocation>
</comment>
<dbReference type="SUPFAM" id="SSF53649">
    <property type="entry name" value="Alkaline phosphatase-like"/>
    <property type="match status" value="1"/>
</dbReference>
<feature type="binding site" evidence="9">
    <location>
        <position position="415"/>
    </location>
    <ligand>
        <name>substrate</name>
    </ligand>
</feature>
<keyword evidence="13" id="KW-0808">Transferase</keyword>
<evidence type="ECO:0000313" key="14">
    <source>
        <dbReference type="Proteomes" id="UP000183255"/>
    </source>
</evidence>
<reference evidence="13 14" key="1">
    <citation type="submission" date="2016-10" db="EMBL/GenBank/DDBJ databases">
        <authorList>
            <person name="de Groot N.N."/>
        </authorList>
    </citation>
    <scope>NUCLEOTIDE SEQUENCE [LARGE SCALE GENOMIC DNA]</scope>
    <source>
        <strain evidence="13 14">CGMCC 1.5058</strain>
    </source>
</reference>
<dbReference type="EMBL" id="FNDZ01000001">
    <property type="protein sequence ID" value="SDI13684.1"/>
    <property type="molecule type" value="Genomic_DNA"/>
</dbReference>
<comment type="pathway">
    <text evidence="2">Cell wall biogenesis; lipoteichoic acid biosynthesis.</text>
</comment>
<dbReference type="PIRSF" id="PIRSF005091">
    <property type="entry name" value="Mmb_sulf_HI1246"/>
    <property type="match status" value="1"/>
</dbReference>
<feature type="domain" description="Sulfatase N-terminal" evidence="12">
    <location>
        <begin position="252"/>
        <end position="524"/>
    </location>
</feature>
<feature type="binding site" evidence="10">
    <location>
        <position position="472"/>
    </location>
    <ligand>
        <name>Mn(2+)</name>
        <dbReference type="ChEBI" id="CHEBI:29035"/>
    </ligand>
</feature>
<protein>
    <submittedName>
        <fullName evidence="13">Phosphoglycerol transferase MdoB</fullName>
    </submittedName>
</protein>
<sequence>MDNLIKKLTQNKWTLPLLLGAILYGKSLFLLVTLYDASARVFMMSLLSIAPILVIVSFSFLFEGRKKLWYFFYVNIGYSILFYADMTYFDGLNRLFSFYVLYLKNISPEFAASTSEYFMNLNFLVFVDLPFVLYMLLKSKKVIGKSVRQKNRELRMKRWGLFGTAFALSFMLMVTQFMTVRKTAGIENYENHALLLSPVGNHMVNLATFIRDSVKKLNEEEIVSIEDWYEENASHFNVADEYKDLKGLLAGKNLIVVHFESLESFALDYTWQGQEITPNLNKLIKNSINFTNVREQIQEGVSSDAELMFNTGLYPTQKGSAFMSYGENEYFGLPKLLKNEGYNTTAIHGDMAAFWNRDIVYPNIGIERYVDEELFEDKRYSGLGILDESLFKQSVKEIERSAHPYYSYVMTVTSHTPFTIEEEHRYLGIPWDNHDAGYLESIHYTDHYLGEFYKELEEKGELDNTALIVFGDHEGVHKYHDSNLPDNEKKLPFFIHIPGMEEMEIDTLGGQVDMLPTILYLLGVEEDLYTDKVMGSNLFREGEGSVVMATGEVLGDPKDYDHLFNAPYVSNLIITGDYFRAAEKDVDVTPNTQMVEEEKNKSH</sequence>
<evidence type="ECO:0000256" key="5">
    <source>
        <dbReference type="ARBA" id="ARBA00022692"/>
    </source>
</evidence>
<evidence type="ECO:0000256" key="4">
    <source>
        <dbReference type="ARBA" id="ARBA00022475"/>
    </source>
</evidence>
<dbReference type="InterPro" id="IPR000917">
    <property type="entry name" value="Sulfatase_N"/>
</dbReference>
<feature type="transmembrane region" description="Helical" evidence="11">
    <location>
        <begin position="41"/>
        <end position="62"/>
    </location>
</feature>
<feature type="active site" evidence="8">
    <location>
        <position position="302"/>
    </location>
</feature>
<keyword evidence="6 11" id="KW-1133">Transmembrane helix</keyword>
<feature type="transmembrane region" description="Helical" evidence="11">
    <location>
        <begin position="117"/>
        <end position="137"/>
    </location>
</feature>
<dbReference type="Gene3D" id="3.30.1120.170">
    <property type="match status" value="1"/>
</dbReference>
<keyword evidence="7 11" id="KW-0472">Membrane</keyword>